<reference evidence="2 3" key="1">
    <citation type="submission" date="2016-10" db="EMBL/GenBank/DDBJ databases">
        <authorList>
            <person name="de Groot N.N."/>
        </authorList>
    </citation>
    <scope>NUCLEOTIDE SEQUENCE [LARGE SCALE GENOMIC DNA]</scope>
    <source>
        <strain evidence="2 3">CGMCC 1.7031</strain>
    </source>
</reference>
<dbReference type="AlphaFoldDB" id="A0A1G5JDY9"/>
<dbReference type="CDD" id="cd04301">
    <property type="entry name" value="NAT_SF"/>
    <property type="match status" value="1"/>
</dbReference>
<dbReference type="STRING" id="490189.SAMN02927903_02653"/>
<proteinExistence type="predicted"/>
<evidence type="ECO:0000313" key="2">
    <source>
        <dbReference type="EMBL" id="SCY86151.1"/>
    </source>
</evidence>
<sequence length="149" mass="17252">MSTMLEFKIKRFDALSSAEVYAVLQLRSTVFVVEQNCVYQDIDGKDQKALHVLGESEGKLVAYARLFAPGDYFDQASIGRVVVHPDFRDRKWGHDLMTESILAITQYFSAENIEISAQQYLQKFYESHGFVQTSEMYLEDDIPHIRMQR</sequence>
<dbReference type="Gene3D" id="3.40.630.30">
    <property type="match status" value="1"/>
</dbReference>
<organism evidence="2 3">
    <name type="scientific">Flavobacterium caeni</name>
    <dbReference type="NCBI Taxonomy" id="490189"/>
    <lineage>
        <taxon>Bacteria</taxon>
        <taxon>Pseudomonadati</taxon>
        <taxon>Bacteroidota</taxon>
        <taxon>Flavobacteriia</taxon>
        <taxon>Flavobacteriales</taxon>
        <taxon>Flavobacteriaceae</taxon>
        <taxon>Flavobacterium</taxon>
    </lineage>
</organism>
<gene>
    <name evidence="2" type="ORF">SAMN02927903_02653</name>
</gene>
<dbReference type="SUPFAM" id="SSF55729">
    <property type="entry name" value="Acyl-CoA N-acyltransferases (Nat)"/>
    <property type="match status" value="1"/>
</dbReference>
<dbReference type="Proteomes" id="UP000199354">
    <property type="component" value="Unassembled WGS sequence"/>
</dbReference>
<dbReference type="InterPro" id="IPR016181">
    <property type="entry name" value="Acyl_CoA_acyltransferase"/>
</dbReference>
<feature type="domain" description="N-acetyltransferase" evidence="1">
    <location>
        <begin position="10"/>
        <end position="149"/>
    </location>
</feature>
<keyword evidence="3" id="KW-1185">Reference proteome</keyword>
<evidence type="ECO:0000313" key="3">
    <source>
        <dbReference type="Proteomes" id="UP000199354"/>
    </source>
</evidence>
<protein>
    <submittedName>
        <fullName evidence="2">ElaA protein</fullName>
    </submittedName>
</protein>
<accession>A0A1G5JDY9</accession>
<dbReference type="GO" id="GO:0016747">
    <property type="term" value="F:acyltransferase activity, transferring groups other than amino-acyl groups"/>
    <property type="evidence" value="ECO:0007669"/>
    <property type="project" value="InterPro"/>
</dbReference>
<dbReference type="Pfam" id="PF13673">
    <property type="entry name" value="Acetyltransf_10"/>
    <property type="match status" value="1"/>
</dbReference>
<dbReference type="InterPro" id="IPR000182">
    <property type="entry name" value="GNAT_dom"/>
</dbReference>
<evidence type="ECO:0000259" key="1">
    <source>
        <dbReference type="PROSITE" id="PS51186"/>
    </source>
</evidence>
<dbReference type="PROSITE" id="PS51186">
    <property type="entry name" value="GNAT"/>
    <property type="match status" value="1"/>
</dbReference>
<dbReference type="EMBL" id="FMVF01000013">
    <property type="protein sequence ID" value="SCY86151.1"/>
    <property type="molecule type" value="Genomic_DNA"/>
</dbReference>
<name>A0A1G5JDY9_9FLAO</name>